<evidence type="ECO:0000313" key="3">
    <source>
        <dbReference type="Proteomes" id="UP001165297"/>
    </source>
</evidence>
<dbReference type="InterPro" id="IPR050126">
    <property type="entry name" value="Ap4A_hydrolase"/>
</dbReference>
<dbReference type="InterPro" id="IPR006186">
    <property type="entry name" value="Ser/Thr-sp_prot-phosphatase"/>
</dbReference>
<gene>
    <name evidence="2" type="ORF">LGH70_07655</name>
</gene>
<dbReference type="PANTHER" id="PTHR42850">
    <property type="entry name" value="METALLOPHOSPHOESTERASE"/>
    <property type="match status" value="1"/>
</dbReference>
<accession>A0ABS8AC52</accession>
<dbReference type="InterPro" id="IPR029052">
    <property type="entry name" value="Metallo-depent_PP-like"/>
</dbReference>
<dbReference type="Pfam" id="PF00149">
    <property type="entry name" value="Metallophos"/>
    <property type="match status" value="1"/>
</dbReference>
<dbReference type="InterPro" id="IPR004843">
    <property type="entry name" value="Calcineurin-like_PHP"/>
</dbReference>
<feature type="domain" description="Calcineurin-like phosphoesterase" evidence="1">
    <location>
        <begin position="1"/>
        <end position="181"/>
    </location>
</feature>
<comment type="caution">
    <text evidence="2">The sequence shown here is derived from an EMBL/GenBank/DDBJ whole genome shotgun (WGS) entry which is preliminary data.</text>
</comment>
<dbReference type="Gene3D" id="3.60.21.10">
    <property type="match status" value="1"/>
</dbReference>
<dbReference type="SUPFAM" id="SSF56300">
    <property type="entry name" value="Metallo-dependent phosphatases"/>
    <property type="match status" value="1"/>
</dbReference>
<dbReference type="RefSeq" id="WP_226184381.1">
    <property type="nucleotide sequence ID" value="NZ_JAJADQ010000003.1"/>
</dbReference>
<dbReference type="PRINTS" id="PR00114">
    <property type="entry name" value="STPHPHTASE"/>
</dbReference>
<evidence type="ECO:0000313" key="2">
    <source>
        <dbReference type="EMBL" id="MCB2377451.1"/>
    </source>
</evidence>
<organism evidence="2 3">
    <name type="scientific">Hymenobacter nitidus</name>
    <dbReference type="NCBI Taxonomy" id="2880929"/>
    <lineage>
        <taxon>Bacteria</taxon>
        <taxon>Pseudomonadati</taxon>
        <taxon>Bacteroidota</taxon>
        <taxon>Cytophagia</taxon>
        <taxon>Cytophagales</taxon>
        <taxon>Hymenobacteraceae</taxon>
        <taxon>Hymenobacter</taxon>
    </lineage>
</organism>
<sequence>MNLFVIGDVHGCYHTLLELLQHWQPEQELLIQVGDLMDRGNFAPDTVALAMNLSERHPGQTVFLKGNHEVGMTRHYGPQGPYPNWLLWGGRQTLTQYSRRKELLPSHLPWLGQRPLFWENDHLFVSHAGMADTPEPLDEDNPDGILWRRGPLQNIGKLQVIGHTPTTDGRPDFDPIQHVLNIDTGAVYGRVLTGVRISPQGDVLQVVSVPTHPIDSDRA</sequence>
<dbReference type="Proteomes" id="UP001165297">
    <property type="component" value="Unassembled WGS sequence"/>
</dbReference>
<name>A0ABS8AC52_9BACT</name>
<keyword evidence="3" id="KW-1185">Reference proteome</keyword>
<dbReference type="EMBL" id="JAJADQ010000003">
    <property type="protein sequence ID" value="MCB2377451.1"/>
    <property type="molecule type" value="Genomic_DNA"/>
</dbReference>
<dbReference type="PANTHER" id="PTHR42850:SF4">
    <property type="entry name" value="ZINC-DEPENDENT ENDOPOLYPHOSPHATASE"/>
    <property type="match status" value="1"/>
</dbReference>
<protein>
    <submittedName>
        <fullName evidence="2">Metallophosphoesterase</fullName>
    </submittedName>
</protein>
<proteinExistence type="predicted"/>
<reference evidence="2" key="1">
    <citation type="submission" date="2021-10" db="EMBL/GenBank/DDBJ databases">
        <authorList>
            <person name="Dean J.D."/>
            <person name="Kim M.K."/>
            <person name="Newey C.N."/>
            <person name="Stoker T.S."/>
            <person name="Thompson D.W."/>
            <person name="Grose J.H."/>
        </authorList>
    </citation>
    <scope>NUCLEOTIDE SEQUENCE</scope>
    <source>
        <strain evidence="2">BT635</strain>
    </source>
</reference>
<evidence type="ECO:0000259" key="1">
    <source>
        <dbReference type="Pfam" id="PF00149"/>
    </source>
</evidence>